<name>A0A543CTH9_9ACTN</name>
<feature type="transmembrane region" description="Helical" evidence="2">
    <location>
        <begin position="12"/>
        <end position="32"/>
    </location>
</feature>
<dbReference type="RefSeq" id="WP_141959926.1">
    <property type="nucleotide sequence ID" value="NZ_VFOZ01000001.1"/>
</dbReference>
<feature type="compositionally biased region" description="Low complexity" evidence="1">
    <location>
        <begin position="211"/>
        <end position="222"/>
    </location>
</feature>
<proteinExistence type="predicted"/>
<reference evidence="3 4" key="1">
    <citation type="submission" date="2019-06" db="EMBL/GenBank/DDBJ databases">
        <title>Sequencing the genomes of 1000 actinobacteria strains.</title>
        <authorList>
            <person name="Klenk H.-P."/>
        </authorList>
    </citation>
    <scope>NUCLEOTIDE SEQUENCE [LARGE SCALE GENOMIC DNA]</scope>
    <source>
        <strain evidence="3 4">DSM 102200</strain>
    </source>
</reference>
<feature type="transmembrane region" description="Helical" evidence="2">
    <location>
        <begin position="130"/>
        <end position="150"/>
    </location>
</feature>
<dbReference type="Proteomes" id="UP000316096">
    <property type="component" value="Unassembled WGS sequence"/>
</dbReference>
<keyword evidence="2" id="KW-1133">Transmembrane helix</keyword>
<keyword evidence="2" id="KW-0812">Transmembrane</keyword>
<sequence>MAMSPPDRRPWWPSISLALKAALAGLLIFALLHPEWERFAAKAMGIRAMTYPVAAILVPLIWLIWNRLRGPVRYPWDVDALIVAPFVIDVAGNAANLYDTLGWFDDFCHFTNWALLSAAVGVALRRGPVIPAWMLAFTCAGVGAIAAILWEIAEYATFIMNTTEVVSIYRDTIGDEALGLSGATLAGVLTALGSRRRSAAPPVGDPPVGDPPVEAAPPALEP</sequence>
<evidence type="ECO:0000256" key="1">
    <source>
        <dbReference type="SAM" id="MobiDB-lite"/>
    </source>
</evidence>
<comment type="caution">
    <text evidence="3">The sequence shown here is derived from an EMBL/GenBank/DDBJ whole genome shotgun (WGS) entry which is preliminary data.</text>
</comment>
<gene>
    <name evidence="3" type="ORF">FB559_6125</name>
</gene>
<feature type="transmembrane region" description="Helical" evidence="2">
    <location>
        <begin position="44"/>
        <end position="65"/>
    </location>
</feature>
<evidence type="ECO:0008006" key="5">
    <source>
        <dbReference type="Google" id="ProtNLM"/>
    </source>
</evidence>
<evidence type="ECO:0000256" key="2">
    <source>
        <dbReference type="SAM" id="Phobius"/>
    </source>
</evidence>
<organism evidence="3 4">
    <name type="scientific">Actinoallomurus bryophytorum</name>
    <dbReference type="NCBI Taxonomy" id="1490222"/>
    <lineage>
        <taxon>Bacteria</taxon>
        <taxon>Bacillati</taxon>
        <taxon>Actinomycetota</taxon>
        <taxon>Actinomycetes</taxon>
        <taxon>Streptosporangiales</taxon>
        <taxon>Thermomonosporaceae</taxon>
        <taxon>Actinoallomurus</taxon>
    </lineage>
</organism>
<keyword evidence="4" id="KW-1185">Reference proteome</keyword>
<feature type="region of interest" description="Disordered" evidence="1">
    <location>
        <begin position="197"/>
        <end position="222"/>
    </location>
</feature>
<evidence type="ECO:0000313" key="4">
    <source>
        <dbReference type="Proteomes" id="UP000316096"/>
    </source>
</evidence>
<keyword evidence="2" id="KW-0472">Membrane</keyword>
<dbReference type="EMBL" id="VFOZ01000001">
    <property type="protein sequence ID" value="TQM00412.1"/>
    <property type="molecule type" value="Genomic_DNA"/>
</dbReference>
<protein>
    <recommendedName>
        <fullName evidence="5">DUF2238 domain-containing protein</fullName>
    </recommendedName>
</protein>
<dbReference type="OrthoDB" id="5179615at2"/>
<accession>A0A543CTH9</accession>
<dbReference type="InterPro" id="IPR014509">
    <property type="entry name" value="YjdF-like"/>
</dbReference>
<dbReference type="AlphaFoldDB" id="A0A543CTH9"/>
<evidence type="ECO:0000313" key="3">
    <source>
        <dbReference type="EMBL" id="TQM00412.1"/>
    </source>
</evidence>
<dbReference type="Pfam" id="PF09997">
    <property type="entry name" value="DUF2238"/>
    <property type="match status" value="1"/>
</dbReference>